<dbReference type="VEuPathDB" id="MicrosporidiaDB:A0H76_2212"/>
<comment type="caution">
    <text evidence="5">The sequence shown here is derived from an EMBL/GenBank/DDBJ whole genome shotgun (WGS) entry which is preliminary data.</text>
</comment>
<dbReference type="InterPro" id="IPR045077">
    <property type="entry name" value="L3_arc_euk"/>
</dbReference>
<dbReference type="GO" id="GO:0003723">
    <property type="term" value="F:RNA binding"/>
    <property type="evidence" value="ECO:0007669"/>
    <property type="project" value="TreeGrafter"/>
</dbReference>
<dbReference type="InterPro" id="IPR000597">
    <property type="entry name" value="Ribosomal_uL3"/>
</dbReference>
<evidence type="ECO:0000256" key="4">
    <source>
        <dbReference type="RuleBase" id="RU003905"/>
    </source>
</evidence>
<reference evidence="5 6" key="1">
    <citation type="journal article" date="2017" name="Environ. Microbiol.">
        <title>Decay of the glycolytic pathway and adaptation to intranuclear parasitism within Enterocytozoonidae microsporidia.</title>
        <authorList>
            <person name="Wiredu Boakye D."/>
            <person name="Jaroenlak P."/>
            <person name="Prachumwat A."/>
            <person name="Williams T.A."/>
            <person name="Bateman K.S."/>
            <person name="Itsathitphaisarn O."/>
            <person name="Sritunyalucksana K."/>
            <person name="Paszkiewicz K.H."/>
            <person name="Moore K.A."/>
            <person name="Stentiford G.D."/>
            <person name="Williams B.A."/>
        </authorList>
    </citation>
    <scope>NUCLEOTIDE SEQUENCE [LARGE SCALE GENOMIC DNA]</scope>
    <source>
        <strain evidence="5 6">GB1</strain>
    </source>
</reference>
<dbReference type="GO" id="GO:0022625">
    <property type="term" value="C:cytosolic large ribosomal subunit"/>
    <property type="evidence" value="ECO:0007669"/>
    <property type="project" value="TreeGrafter"/>
</dbReference>
<dbReference type="InterPro" id="IPR044892">
    <property type="entry name" value="Ribosomal_L3_dom_3_arc_sf"/>
</dbReference>
<name>A0A1X0QBR2_9MICR</name>
<keyword evidence="3 4" id="KW-0687">Ribonucleoprotein</keyword>
<dbReference type="GO" id="GO:0006412">
    <property type="term" value="P:translation"/>
    <property type="evidence" value="ECO:0007669"/>
    <property type="project" value="InterPro"/>
</dbReference>
<evidence type="ECO:0000256" key="2">
    <source>
        <dbReference type="ARBA" id="ARBA00022980"/>
    </source>
</evidence>
<dbReference type="GO" id="GO:0003735">
    <property type="term" value="F:structural constituent of ribosome"/>
    <property type="evidence" value="ECO:0007669"/>
    <property type="project" value="InterPro"/>
</dbReference>
<dbReference type="Proteomes" id="UP000192356">
    <property type="component" value="Unassembled WGS sequence"/>
</dbReference>
<dbReference type="AlphaFoldDB" id="A0A1X0QBR2"/>
<evidence type="ECO:0000313" key="6">
    <source>
        <dbReference type="Proteomes" id="UP000192356"/>
    </source>
</evidence>
<dbReference type="OrthoDB" id="1611972at2759"/>
<gene>
    <name evidence="5" type="primary">RL3</name>
    <name evidence="5" type="ORF">HERIO_902</name>
</gene>
<dbReference type="SUPFAM" id="SSF50447">
    <property type="entry name" value="Translation proteins"/>
    <property type="match status" value="1"/>
</dbReference>
<dbReference type="InterPro" id="IPR019926">
    <property type="entry name" value="Ribosomal_uL3_CS"/>
</dbReference>
<dbReference type="Gene3D" id="3.30.1430.10">
    <property type="match status" value="1"/>
</dbReference>
<keyword evidence="2 4" id="KW-0689">Ribosomal protein</keyword>
<sequence>MSCRKFYTPRHGSLQYVPKRRAKSMKSSIRAYPKDDQSNPCHLTGFVSYKAGMTHVVRSMEVRFKNKVINKEVVDAVTILETPPMVCHGIVGYRRGISGLERTKVLLADNLEENVIRRMFVQKYVKNVEYEDKRKSPGFTEEDIEELVNTSEIIRMLCNTQPDKIKSLKTKKAHITEIQVNGGSIQEKVNFALERFEQEISISDVFNKGEMIDTMGVTKGKGFQGVVKRYGVTILPRKTNKGTRKVACIGPWHPSGVMFSVARAGQLGCHRRTQQNLRVYSIGNGLEPLQTEFDLTVKTVNPLGGFVKYGYVKNDFIMVKGCVTGPCKRAITLRKTLHPRSVKEASIKFIDTSSKIGKGRFQTSEEKRAFYGISKPEVNNSN</sequence>
<dbReference type="InterPro" id="IPR009000">
    <property type="entry name" value="Transl_B-barrel_sf"/>
</dbReference>
<dbReference type="FunFam" id="2.40.30.10:FF:000351">
    <property type="entry name" value="Ribosomal protein L3"/>
    <property type="match status" value="1"/>
</dbReference>
<dbReference type="Gene3D" id="4.10.960.10">
    <property type="entry name" value="Ribosomal protein L3, domain 3"/>
    <property type="match status" value="1"/>
</dbReference>
<dbReference type="Pfam" id="PF00297">
    <property type="entry name" value="Ribosomal_L3"/>
    <property type="match status" value="1"/>
</dbReference>
<dbReference type="PANTHER" id="PTHR11363:SF5">
    <property type="entry name" value="LARGE RIBOSOMAL SUBUNIT PROTEIN UL3"/>
    <property type="match status" value="1"/>
</dbReference>
<dbReference type="VEuPathDB" id="MicrosporidiaDB:HERIO_902"/>
<dbReference type="PANTHER" id="PTHR11363">
    <property type="entry name" value="60S RIBOSOMAL PROTEIN L3-RELATED"/>
    <property type="match status" value="1"/>
</dbReference>
<dbReference type="PROSITE" id="PS00474">
    <property type="entry name" value="RIBOSOMAL_L3"/>
    <property type="match status" value="1"/>
</dbReference>
<evidence type="ECO:0000256" key="3">
    <source>
        <dbReference type="ARBA" id="ARBA00023274"/>
    </source>
</evidence>
<evidence type="ECO:0000256" key="1">
    <source>
        <dbReference type="ARBA" id="ARBA00006540"/>
    </source>
</evidence>
<evidence type="ECO:0000313" key="5">
    <source>
        <dbReference type="EMBL" id="ORD97206.1"/>
    </source>
</evidence>
<comment type="similarity">
    <text evidence="1 4">Belongs to the universal ribosomal protein uL3 family.</text>
</comment>
<accession>A0A1X0QBR2</accession>
<proteinExistence type="inferred from homology"/>
<protein>
    <submittedName>
        <fullName evidence="5">RL3</fullName>
    </submittedName>
</protein>
<organism evidence="5 6">
    <name type="scientific">Hepatospora eriocheir</name>
    <dbReference type="NCBI Taxonomy" id="1081669"/>
    <lineage>
        <taxon>Eukaryota</taxon>
        <taxon>Fungi</taxon>
        <taxon>Fungi incertae sedis</taxon>
        <taxon>Microsporidia</taxon>
        <taxon>Hepatosporidae</taxon>
        <taxon>Hepatospora</taxon>
    </lineage>
</organism>
<dbReference type="EMBL" id="LVKB01000035">
    <property type="protein sequence ID" value="ORD97206.1"/>
    <property type="molecule type" value="Genomic_DNA"/>
</dbReference>
<dbReference type="Gene3D" id="2.40.30.10">
    <property type="entry name" value="Translation factors"/>
    <property type="match status" value="1"/>
</dbReference>
<keyword evidence="6" id="KW-1185">Reference proteome</keyword>